<accession>A0A438M0F4</accession>
<keyword evidence="2" id="KW-0540">Nuclease</keyword>
<dbReference type="PANTHER" id="PTHR33627">
    <property type="entry name" value="TRANSPOSASE"/>
    <property type="match status" value="1"/>
</dbReference>
<dbReference type="InterPro" id="IPR039365">
    <property type="entry name" value="IS701-like"/>
</dbReference>
<keyword evidence="2" id="KW-0255">Endonuclease</keyword>
<sequence>MAVLVSVEHFDAARLQSGLDDAFAQVAGRFKRREVRLRARSCVEGLLSGLERKNGWTLAEYAGDRTPDGMQRLFNAAVWDEHRVRDDIRNYVLASLGHPGGVLVGDDTGFEKAGICSAGVQRQYTGTAGKITNCQIGGATRGRTL</sequence>
<evidence type="ECO:0000313" key="2">
    <source>
        <dbReference type="EMBL" id="RVX39294.1"/>
    </source>
</evidence>
<dbReference type="AlphaFoldDB" id="A0A438M0F4"/>
<keyword evidence="2" id="KW-0378">Hydrolase</keyword>
<keyword evidence="3" id="KW-1185">Reference proteome</keyword>
<name>A0A438M0F4_9ACTN</name>
<proteinExistence type="predicted"/>
<dbReference type="InterPro" id="IPR038721">
    <property type="entry name" value="IS701-like_DDE_dom"/>
</dbReference>
<evidence type="ECO:0000259" key="1">
    <source>
        <dbReference type="Pfam" id="PF13546"/>
    </source>
</evidence>
<dbReference type="PANTHER" id="PTHR33627:SF1">
    <property type="entry name" value="TRANSPOSASE"/>
    <property type="match status" value="1"/>
</dbReference>
<comment type="caution">
    <text evidence="2">The sequence shown here is derived from an EMBL/GenBank/DDBJ whole genome shotgun (WGS) entry which is preliminary data.</text>
</comment>
<organism evidence="2 3">
    <name type="scientific">Nonomuraea polychroma</name>
    <dbReference type="NCBI Taxonomy" id="46176"/>
    <lineage>
        <taxon>Bacteria</taxon>
        <taxon>Bacillati</taxon>
        <taxon>Actinomycetota</taxon>
        <taxon>Actinomycetes</taxon>
        <taxon>Streptosporangiales</taxon>
        <taxon>Streptosporangiaceae</taxon>
        <taxon>Nonomuraea</taxon>
    </lineage>
</organism>
<evidence type="ECO:0000313" key="3">
    <source>
        <dbReference type="Proteomes" id="UP000284824"/>
    </source>
</evidence>
<dbReference type="GO" id="GO:0004519">
    <property type="term" value="F:endonuclease activity"/>
    <property type="evidence" value="ECO:0007669"/>
    <property type="project" value="UniProtKB-KW"/>
</dbReference>
<dbReference type="Proteomes" id="UP000284824">
    <property type="component" value="Unassembled WGS sequence"/>
</dbReference>
<dbReference type="Pfam" id="PF13546">
    <property type="entry name" value="DDE_5"/>
    <property type="match status" value="1"/>
</dbReference>
<protein>
    <submittedName>
        <fullName evidence="2">DDE superfamily endonuclease</fullName>
    </submittedName>
</protein>
<dbReference type="OrthoDB" id="4954307at2"/>
<feature type="domain" description="Transposase IS701-like DDE" evidence="1">
    <location>
        <begin position="28"/>
        <end position="136"/>
    </location>
</feature>
<dbReference type="EMBL" id="SAUN01000001">
    <property type="protein sequence ID" value="RVX39294.1"/>
    <property type="molecule type" value="Genomic_DNA"/>
</dbReference>
<gene>
    <name evidence="2" type="ORF">EDD27_1646</name>
</gene>
<reference evidence="2 3" key="1">
    <citation type="submission" date="2019-01" db="EMBL/GenBank/DDBJ databases">
        <title>Sequencing the genomes of 1000 actinobacteria strains.</title>
        <authorList>
            <person name="Klenk H.-P."/>
        </authorList>
    </citation>
    <scope>NUCLEOTIDE SEQUENCE [LARGE SCALE GENOMIC DNA]</scope>
    <source>
        <strain evidence="2 3">DSM 43925</strain>
    </source>
</reference>